<sequence>MQYEIPALPDKMCEVIRQALRVHPRTLAVRAWLPGRRNLSGSHPGQPAL</sequence>
<comment type="caution">
    <text evidence="1">The sequence shown here is derived from an EMBL/GenBank/DDBJ whole genome shotgun (WGS) entry which is preliminary data.</text>
</comment>
<accession>A0A743SSS1</accession>
<gene>
    <name evidence="1" type="ORF">G9F27_005369</name>
</gene>
<organism evidence="1">
    <name type="scientific">Salmonella enterica</name>
    <name type="common">Salmonella choleraesuis</name>
    <dbReference type="NCBI Taxonomy" id="28901"/>
    <lineage>
        <taxon>Bacteria</taxon>
        <taxon>Pseudomonadati</taxon>
        <taxon>Pseudomonadota</taxon>
        <taxon>Gammaproteobacteria</taxon>
        <taxon>Enterobacterales</taxon>
        <taxon>Enterobacteriaceae</taxon>
        <taxon>Salmonella</taxon>
    </lineage>
</organism>
<reference evidence="1" key="1">
    <citation type="journal article" date="2018" name="Genome Biol.">
        <title>SKESA: strategic k-mer extension for scrupulous assemblies.</title>
        <authorList>
            <person name="Souvorov A."/>
            <person name="Agarwala R."/>
            <person name="Lipman D.J."/>
        </authorList>
    </citation>
    <scope>NUCLEOTIDE SEQUENCE</scope>
    <source>
        <strain evidence="1">MA.CK_00/00001968</strain>
    </source>
</reference>
<dbReference type="EMBL" id="DAAUQX010000092">
    <property type="protein sequence ID" value="HAF2131030.1"/>
    <property type="molecule type" value="Genomic_DNA"/>
</dbReference>
<protein>
    <submittedName>
        <fullName evidence="1">Uncharacterized protein</fullName>
    </submittedName>
</protein>
<name>A0A743SSS1_SALER</name>
<dbReference type="AlphaFoldDB" id="A0A743SSS1"/>
<reference evidence="1" key="2">
    <citation type="submission" date="2020-02" db="EMBL/GenBank/DDBJ databases">
        <authorList>
            <consortium name="NCBI Pathogen Detection Project"/>
        </authorList>
    </citation>
    <scope>NUCLEOTIDE SEQUENCE</scope>
    <source>
        <strain evidence="1">MA.CK_00/00001968</strain>
    </source>
</reference>
<evidence type="ECO:0000313" key="1">
    <source>
        <dbReference type="EMBL" id="HAF2131030.1"/>
    </source>
</evidence>
<proteinExistence type="predicted"/>